<gene>
    <name evidence="2" type="ORF">CDAR_524721</name>
</gene>
<proteinExistence type="predicted"/>
<evidence type="ECO:0000256" key="1">
    <source>
        <dbReference type="SAM" id="MobiDB-lite"/>
    </source>
</evidence>
<dbReference type="EMBL" id="BPLQ01005290">
    <property type="protein sequence ID" value="GIY13865.1"/>
    <property type="molecule type" value="Genomic_DNA"/>
</dbReference>
<organism evidence="2 3">
    <name type="scientific">Caerostris darwini</name>
    <dbReference type="NCBI Taxonomy" id="1538125"/>
    <lineage>
        <taxon>Eukaryota</taxon>
        <taxon>Metazoa</taxon>
        <taxon>Ecdysozoa</taxon>
        <taxon>Arthropoda</taxon>
        <taxon>Chelicerata</taxon>
        <taxon>Arachnida</taxon>
        <taxon>Araneae</taxon>
        <taxon>Araneomorphae</taxon>
        <taxon>Entelegynae</taxon>
        <taxon>Araneoidea</taxon>
        <taxon>Araneidae</taxon>
        <taxon>Caerostris</taxon>
    </lineage>
</organism>
<dbReference type="AlphaFoldDB" id="A0AAV4R0I8"/>
<keyword evidence="3" id="KW-1185">Reference proteome</keyword>
<name>A0AAV4R0I8_9ARAC</name>
<accession>A0AAV4R0I8</accession>
<evidence type="ECO:0000313" key="3">
    <source>
        <dbReference type="Proteomes" id="UP001054837"/>
    </source>
</evidence>
<dbReference type="Proteomes" id="UP001054837">
    <property type="component" value="Unassembled WGS sequence"/>
</dbReference>
<sequence>MCVLVNHRPSDRTVHCHSFLRGTLKEARGGSRPCKERESALSPLPRHAPLQKITEGPPTLLAVPRSNERLLERIEHFRNRSLLRTPSGKRPQVRKAI</sequence>
<feature type="compositionally biased region" description="Basic and acidic residues" evidence="1">
    <location>
        <begin position="27"/>
        <end position="39"/>
    </location>
</feature>
<feature type="region of interest" description="Disordered" evidence="1">
    <location>
        <begin position="27"/>
        <end position="52"/>
    </location>
</feature>
<reference evidence="2 3" key="1">
    <citation type="submission" date="2021-06" db="EMBL/GenBank/DDBJ databases">
        <title>Caerostris darwini draft genome.</title>
        <authorList>
            <person name="Kono N."/>
            <person name="Arakawa K."/>
        </authorList>
    </citation>
    <scope>NUCLEOTIDE SEQUENCE [LARGE SCALE GENOMIC DNA]</scope>
</reference>
<protein>
    <submittedName>
        <fullName evidence="2">Uncharacterized protein</fullName>
    </submittedName>
</protein>
<evidence type="ECO:0000313" key="2">
    <source>
        <dbReference type="EMBL" id="GIY13865.1"/>
    </source>
</evidence>
<comment type="caution">
    <text evidence="2">The sequence shown here is derived from an EMBL/GenBank/DDBJ whole genome shotgun (WGS) entry which is preliminary data.</text>
</comment>